<name>A0ABR8AJ03_9CYAN</name>
<protein>
    <submittedName>
        <fullName evidence="1">Uncharacterized protein</fullName>
    </submittedName>
</protein>
<proteinExistence type="predicted"/>
<keyword evidence="2" id="KW-1185">Reference proteome</keyword>
<sequence length="352" mass="39700">MSQKMSILLVPPSFWSEPRDPEAWLRALAILAKSETTTFSGYWSTWEQHLTNTISRRSTPGLFGLDRTNKPTKILGVGFLEQIPDSKNWKLSEQAELLLNLWRDNDTQKTLEALAVHLLQWSVWLRVLLLHLTLGDWRLIHWHKPIQVNSTSSNWTKDIENASLGAWLTSASSPLLQNNQSKNTKIKSNNSYNINLKFTENKLSLTSLKAPLYLLDSMGWLRNGQLILPSYLAQQPEIAILSPFANSPSTQLQSATSTYADIRGFSPVEPVMRSLAEKTAIASVLETGSSFEKWMDELLGAALTKGAIELHAAEPGQARHGRGLFGDRQRKLVNWSIHPEFDTLFQVFKPIN</sequence>
<evidence type="ECO:0000313" key="2">
    <source>
        <dbReference type="Proteomes" id="UP000658514"/>
    </source>
</evidence>
<dbReference type="RefSeq" id="WP_190546471.1">
    <property type="nucleotide sequence ID" value="NZ_CAWPNO010000077.1"/>
</dbReference>
<dbReference type="Proteomes" id="UP000658514">
    <property type="component" value="Unassembled WGS sequence"/>
</dbReference>
<accession>A0ABR8AJ03</accession>
<organism evidence="1 2">
    <name type="scientific">Calothrix parietina FACHB-288</name>
    <dbReference type="NCBI Taxonomy" id="2692896"/>
    <lineage>
        <taxon>Bacteria</taxon>
        <taxon>Bacillati</taxon>
        <taxon>Cyanobacteriota</taxon>
        <taxon>Cyanophyceae</taxon>
        <taxon>Nostocales</taxon>
        <taxon>Calotrichaceae</taxon>
        <taxon>Calothrix</taxon>
    </lineage>
</organism>
<dbReference type="EMBL" id="JACJQH010000043">
    <property type="protein sequence ID" value="MBD2198562.1"/>
    <property type="molecule type" value="Genomic_DNA"/>
</dbReference>
<evidence type="ECO:0000313" key="1">
    <source>
        <dbReference type="EMBL" id="MBD2198562.1"/>
    </source>
</evidence>
<gene>
    <name evidence="1" type="ORF">H6G24_24255</name>
</gene>
<comment type="caution">
    <text evidence="1">The sequence shown here is derived from an EMBL/GenBank/DDBJ whole genome shotgun (WGS) entry which is preliminary data.</text>
</comment>
<reference evidence="1 2" key="1">
    <citation type="journal article" date="2020" name="ISME J.">
        <title>Comparative genomics reveals insights into cyanobacterial evolution and habitat adaptation.</title>
        <authorList>
            <person name="Chen M.Y."/>
            <person name="Teng W.K."/>
            <person name="Zhao L."/>
            <person name="Hu C.X."/>
            <person name="Zhou Y.K."/>
            <person name="Han B.P."/>
            <person name="Song L.R."/>
            <person name="Shu W.S."/>
        </authorList>
    </citation>
    <scope>NUCLEOTIDE SEQUENCE [LARGE SCALE GENOMIC DNA]</scope>
    <source>
        <strain evidence="1 2">FACHB-288</strain>
    </source>
</reference>